<proteinExistence type="predicted"/>
<protein>
    <submittedName>
        <fullName evidence="1">Putative homing endonuclease</fullName>
    </submittedName>
</protein>
<sequence length="491" mass="56593">MTNHEKIIFLNNLGYKAISENLSKSLKVECKHGHIFGRMFDDFKRGSVNCPECDRLGKLNYLNNLGYKAVSENLADSLYVECPKGHIFKRAFGDFKNGKINCPKCDIRNKLDYLNNLGYEVVSENLSKGLEVRCSNGHVFKRAFGKFKDGFTTCPKCKDVSKINYINILGYEIISENMADNLQVKCNKGHVFNRTYGNFKQGKITCPICNPSTSSFEKEISELLDSYISNDYSILGDKELDFYLPDHNLAIECNGDYWHSEQMGKDNSYHLNKTLKCESKGIHLLHIFEHSWYSKKEIWTSIIRNKLGKSKKIMARKCVLRKVDKAEEKEFLDTNHLQGFTGSSVCYGLYFNNELVCLMSFGKPRFTGKYDWELIRLCTKMGLNVIGGASKLLSYFHKNNKGSLISYSDRLYSNGEIYKQLGFEFSHFSKPGYFYFKNGVVYNRQQFMKHKLKDKLEKFDPNLTEAENMKVNGYNRVWDCGQGVWVKGNLS</sequence>
<keyword evidence="1" id="KW-0255">Endonuclease</keyword>
<name>A0A1B0XVH8_9CAUD</name>
<dbReference type="GO" id="GO:0004519">
    <property type="term" value="F:endonuclease activity"/>
    <property type="evidence" value="ECO:0007669"/>
    <property type="project" value="UniProtKB-KW"/>
</dbReference>
<organism evidence="1 2">
    <name type="scientific">Campylobacter phage PC5</name>
    <dbReference type="NCBI Taxonomy" id="1541690"/>
    <lineage>
        <taxon>Viruses</taxon>
        <taxon>Duplodnaviria</taxon>
        <taxon>Heunggongvirae</taxon>
        <taxon>Uroviricota</taxon>
        <taxon>Caudoviricetes</taxon>
        <taxon>Connertonviridae</taxon>
        <taxon>Fletchervirus</taxon>
        <taxon>Fletchervirus PC5</taxon>
    </lineage>
</organism>
<reference evidence="1 2" key="1">
    <citation type="submission" date="2016-05" db="EMBL/GenBank/DDBJ databases">
        <title>Campylobacter bacteriophages isolated in Slovenia.</title>
        <authorList>
            <person name="Janez N."/>
            <person name="Peterka M."/>
            <person name="Accetto T."/>
        </authorList>
    </citation>
    <scope>NUCLEOTIDE SEQUENCE [LARGE SCALE GENOMIC DNA]</scope>
</reference>
<evidence type="ECO:0000313" key="2">
    <source>
        <dbReference type="Proteomes" id="UP000221511"/>
    </source>
</evidence>
<dbReference type="Proteomes" id="UP000221511">
    <property type="component" value="Segment"/>
</dbReference>
<dbReference type="EMBL" id="KX229736">
    <property type="protein sequence ID" value="ANH51146.1"/>
    <property type="molecule type" value="Genomic_DNA"/>
</dbReference>
<keyword evidence="2" id="KW-1185">Reference proteome</keyword>
<dbReference type="CDD" id="cd22328">
    <property type="entry name" value="Hef-like"/>
    <property type="match status" value="1"/>
</dbReference>
<dbReference type="Gene3D" id="3.40.960.10">
    <property type="entry name" value="VSR Endonuclease"/>
    <property type="match status" value="1"/>
</dbReference>
<gene>
    <name evidence="1" type="ORF">PC5_00024</name>
</gene>
<keyword evidence="1" id="KW-0378">Hydrolase</keyword>
<accession>A0A1B0XVH8</accession>
<keyword evidence="1" id="KW-0540">Nuclease</keyword>
<evidence type="ECO:0000313" key="1">
    <source>
        <dbReference type="EMBL" id="ANH51146.1"/>
    </source>
</evidence>